<dbReference type="PANTHER" id="PTHR33445:SF1">
    <property type="entry name" value="ATP SYNTHASE SUBUNIT B"/>
    <property type="match status" value="1"/>
</dbReference>
<dbReference type="InterPro" id="IPR050059">
    <property type="entry name" value="ATP_synthase_B_chain"/>
</dbReference>
<evidence type="ECO:0000256" key="1">
    <source>
        <dbReference type="ARBA" id="ARBA00005513"/>
    </source>
</evidence>
<dbReference type="RefSeq" id="WP_177502571.1">
    <property type="nucleotide sequence ID" value="NZ_JACSNR010000001.1"/>
</dbReference>
<dbReference type="PANTHER" id="PTHR33445">
    <property type="entry name" value="ATP SYNTHASE SUBUNIT B', CHLOROPLASTIC"/>
    <property type="match status" value="1"/>
</dbReference>
<sequence length="171" mass="19137">MSHLFLSLGNQPFISLDWQVVAQLLNTLILFLILKKILFVKVKEFIDARQTEVDKMYADADTAMAEAERLKNVYSESIAGARDEAQRIVTDARRSAQDQADAILAEARAEAAVLREKAEADIVSEKKKAVNEIKDEISDIAILIAEKVVEKEITPADHEKLIAQFIDRVGE</sequence>
<comment type="similarity">
    <text evidence="1 13 14">Belongs to the ATPase B chain family.</text>
</comment>
<gene>
    <name evidence="13 16" type="primary">atpF</name>
    <name evidence="16" type="ORF">H9X81_01445</name>
</gene>
<keyword evidence="6 13" id="KW-0375">Hydrogen ion transport</keyword>
<evidence type="ECO:0000256" key="15">
    <source>
        <dbReference type="SAM" id="Coils"/>
    </source>
</evidence>
<evidence type="ECO:0000256" key="10">
    <source>
        <dbReference type="ARBA" id="ARBA00023310"/>
    </source>
</evidence>
<evidence type="ECO:0000313" key="17">
    <source>
        <dbReference type="Proteomes" id="UP000724149"/>
    </source>
</evidence>
<keyword evidence="17" id="KW-1185">Reference proteome</keyword>
<dbReference type="Proteomes" id="UP000724149">
    <property type="component" value="Unassembled WGS sequence"/>
</dbReference>
<organism evidence="16 17">
    <name type="scientific">Hydrogenoanaerobacterium saccharovorans</name>
    <dbReference type="NCBI Taxonomy" id="474960"/>
    <lineage>
        <taxon>Bacteria</taxon>
        <taxon>Bacillati</taxon>
        <taxon>Bacillota</taxon>
        <taxon>Clostridia</taxon>
        <taxon>Eubacteriales</taxon>
        <taxon>Oscillospiraceae</taxon>
        <taxon>Hydrogenoanaerobacterium</taxon>
    </lineage>
</organism>
<evidence type="ECO:0000256" key="4">
    <source>
        <dbReference type="ARBA" id="ARBA00022547"/>
    </source>
</evidence>
<dbReference type="InterPro" id="IPR028987">
    <property type="entry name" value="ATP_synth_B-like_membr_sf"/>
</dbReference>
<accession>A0ABS2GLN8</accession>
<feature type="transmembrane region" description="Helical" evidence="13">
    <location>
        <begin position="20"/>
        <end position="39"/>
    </location>
</feature>
<dbReference type="InterPro" id="IPR005864">
    <property type="entry name" value="ATP_synth_F0_bsu_bac"/>
</dbReference>
<evidence type="ECO:0000256" key="2">
    <source>
        <dbReference type="ARBA" id="ARBA00022448"/>
    </source>
</evidence>
<evidence type="ECO:0000256" key="6">
    <source>
        <dbReference type="ARBA" id="ARBA00022781"/>
    </source>
</evidence>
<keyword evidence="7 13" id="KW-1133">Transmembrane helix</keyword>
<dbReference type="CDD" id="cd06503">
    <property type="entry name" value="ATP-synt_Fo_b"/>
    <property type="match status" value="1"/>
</dbReference>
<keyword evidence="2 13" id="KW-0813">Transport</keyword>
<comment type="function">
    <text evidence="11 13">F(1)F(0) ATP synthase produces ATP from ADP in the presence of a proton or sodium gradient. F-type ATPases consist of two structural domains, F(1) containing the extramembraneous catalytic core and F(0) containing the membrane proton channel, linked together by a central stalk and a peripheral stalk. During catalysis, ATP synthesis in the catalytic domain of F(1) is coupled via a rotary mechanism of the central stalk subunits to proton translocation.</text>
</comment>
<keyword evidence="3 13" id="KW-1003">Cell membrane</keyword>
<dbReference type="Pfam" id="PF00430">
    <property type="entry name" value="ATP-synt_B"/>
    <property type="match status" value="1"/>
</dbReference>
<proteinExistence type="inferred from homology"/>
<keyword evidence="9 13" id="KW-0472">Membrane</keyword>
<dbReference type="InterPro" id="IPR002146">
    <property type="entry name" value="ATP_synth_b/b'su_bac/chlpt"/>
</dbReference>
<keyword evidence="8 13" id="KW-0406">Ion transport</keyword>
<dbReference type="EMBL" id="JACSNR010000001">
    <property type="protein sequence ID" value="MBM6922359.1"/>
    <property type="molecule type" value="Genomic_DNA"/>
</dbReference>
<comment type="function">
    <text evidence="13">Component of the F(0) channel, it forms part of the peripheral stalk, linking F(1) to F(0).</text>
</comment>
<evidence type="ECO:0000256" key="13">
    <source>
        <dbReference type="HAMAP-Rule" id="MF_01398"/>
    </source>
</evidence>
<keyword evidence="4 13" id="KW-0138">CF(0)</keyword>
<evidence type="ECO:0000256" key="8">
    <source>
        <dbReference type="ARBA" id="ARBA00023065"/>
    </source>
</evidence>
<evidence type="ECO:0000256" key="3">
    <source>
        <dbReference type="ARBA" id="ARBA00022475"/>
    </source>
</evidence>
<reference evidence="16 17" key="1">
    <citation type="journal article" date="2021" name="Sci. Rep.">
        <title>The distribution of antibiotic resistance genes in chicken gut microbiota commensals.</title>
        <authorList>
            <person name="Juricova H."/>
            <person name="Matiasovicova J."/>
            <person name="Kubasova T."/>
            <person name="Cejkova D."/>
            <person name="Rychlik I."/>
        </authorList>
    </citation>
    <scope>NUCLEOTIDE SEQUENCE [LARGE SCALE GENOMIC DNA]</scope>
    <source>
        <strain evidence="16 17">An564</strain>
    </source>
</reference>
<comment type="caution">
    <text evidence="16">The sequence shown here is derived from an EMBL/GenBank/DDBJ whole genome shotgun (WGS) entry which is preliminary data.</text>
</comment>
<dbReference type="NCBIfam" id="TIGR01144">
    <property type="entry name" value="ATP_synt_b"/>
    <property type="match status" value="1"/>
</dbReference>
<evidence type="ECO:0000256" key="9">
    <source>
        <dbReference type="ARBA" id="ARBA00023136"/>
    </source>
</evidence>
<comment type="subcellular location">
    <subcellularLocation>
        <location evidence="13">Cell membrane</location>
        <topology evidence="13">Single-pass membrane protein</topology>
    </subcellularLocation>
    <subcellularLocation>
        <location evidence="12">Endomembrane system</location>
        <topology evidence="12">Single-pass membrane protein</topology>
    </subcellularLocation>
</comment>
<evidence type="ECO:0000256" key="14">
    <source>
        <dbReference type="RuleBase" id="RU003848"/>
    </source>
</evidence>
<keyword evidence="10 13" id="KW-0066">ATP synthesis</keyword>
<feature type="coiled-coil region" evidence="15">
    <location>
        <begin position="64"/>
        <end position="117"/>
    </location>
</feature>
<evidence type="ECO:0000313" key="16">
    <source>
        <dbReference type="EMBL" id="MBM6922359.1"/>
    </source>
</evidence>
<keyword evidence="5 13" id="KW-0812">Transmembrane</keyword>
<evidence type="ECO:0000256" key="5">
    <source>
        <dbReference type="ARBA" id="ARBA00022692"/>
    </source>
</evidence>
<name>A0ABS2GLN8_9FIRM</name>
<evidence type="ECO:0000256" key="11">
    <source>
        <dbReference type="ARBA" id="ARBA00025198"/>
    </source>
</evidence>
<keyword evidence="15" id="KW-0175">Coiled coil</keyword>
<evidence type="ECO:0000256" key="12">
    <source>
        <dbReference type="ARBA" id="ARBA00037847"/>
    </source>
</evidence>
<evidence type="ECO:0000256" key="7">
    <source>
        <dbReference type="ARBA" id="ARBA00022989"/>
    </source>
</evidence>
<dbReference type="SUPFAM" id="SSF81573">
    <property type="entry name" value="F1F0 ATP synthase subunit B, membrane domain"/>
    <property type="match status" value="1"/>
</dbReference>
<comment type="subunit">
    <text evidence="13">F-type ATPases have 2 components, F(1) - the catalytic core - and F(0) - the membrane proton channel. F(1) has five subunits: alpha(3), beta(3), gamma(1), delta(1), epsilon(1). F(0) has three main subunits: a(1), b(2) and c(10-14). The alpha and beta chains form an alternating ring which encloses part of the gamma chain. F(1) is attached to F(0) by a central stalk formed by the gamma and epsilon chains, while a peripheral stalk is formed by the delta and b chains.</text>
</comment>
<dbReference type="HAMAP" id="MF_01398">
    <property type="entry name" value="ATP_synth_b_bprime"/>
    <property type="match status" value="1"/>
</dbReference>
<protein>
    <recommendedName>
        <fullName evidence="13">ATP synthase subunit b</fullName>
    </recommendedName>
    <alternativeName>
        <fullName evidence="13">ATP synthase F(0) sector subunit b</fullName>
    </alternativeName>
    <alternativeName>
        <fullName evidence="13">ATPase subunit I</fullName>
    </alternativeName>
    <alternativeName>
        <fullName evidence="13">F-type ATPase subunit b</fullName>
        <shortName evidence="13">F-ATPase subunit b</shortName>
    </alternativeName>
</protein>